<dbReference type="AlphaFoldDB" id="A0AAW0BP63"/>
<accession>A0AAW0BP63</accession>
<organism evidence="2 3">
    <name type="scientific">Favolaschia claudopus</name>
    <dbReference type="NCBI Taxonomy" id="2862362"/>
    <lineage>
        <taxon>Eukaryota</taxon>
        <taxon>Fungi</taxon>
        <taxon>Dikarya</taxon>
        <taxon>Basidiomycota</taxon>
        <taxon>Agaricomycotina</taxon>
        <taxon>Agaricomycetes</taxon>
        <taxon>Agaricomycetidae</taxon>
        <taxon>Agaricales</taxon>
        <taxon>Marasmiineae</taxon>
        <taxon>Mycenaceae</taxon>
        <taxon>Favolaschia</taxon>
    </lineage>
</organism>
<evidence type="ECO:0000256" key="1">
    <source>
        <dbReference type="SAM" id="MobiDB-lite"/>
    </source>
</evidence>
<comment type="caution">
    <text evidence="2">The sequence shown here is derived from an EMBL/GenBank/DDBJ whole genome shotgun (WGS) entry which is preliminary data.</text>
</comment>
<name>A0AAW0BP63_9AGAR</name>
<proteinExistence type="predicted"/>
<dbReference type="EMBL" id="JAWWNJ010000029">
    <property type="protein sequence ID" value="KAK7027847.1"/>
    <property type="molecule type" value="Genomic_DNA"/>
</dbReference>
<dbReference type="Proteomes" id="UP001362999">
    <property type="component" value="Unassembled WGS sequence"/>
</dbReference>
<keyword evidence="3" id="KW-1185">Reference proteome</keyword>
<reference evidence="2 3" key="1">
    <citation type="journal article" date="2024" name="J Genomics">
        <title>Draft genome sequencing and assembly of Favolaschia claudopus CIRM-BRFM 2984 isolated from oak limbs.</title>
        <authorList>
            <person name="Navarro D."/>
            <person name="Drula E."/>
            <person name="Chaduli D."/>
            <person name="Cazenave R."/>
            <person name="Ahrendt S."/>
            <person name="Wang J."/>
            <person name="Lipzen A."/>
            <person name="Daum C."/>
            <person name="Barry K."/>
            <person name="Grigoriev I.V."/>
            <person name="Favel A."/>
            <person name="Rosso M.N."/>
            <person name="Martin F."/>
        </authorList>
    </citation>
    <scope>NUCLEOTIDE SEQUENCE [LARGE SCALE GENOMIC DNA]</scope>
    <source>
        <strain evidence="2 3">CIRM-BRFM 2984</strain>
    </source>
</reference>
<gene>
    <name evidence="2" type="ORF">R3P38DRAFT_2940660</name>
</gene>
<feature type="region of interest" description="Disordered" evidence="1">
    <location>
        <begin position="195"/>
        <end position="224"/>
    </location>
</feature>
<evidence type="ECO:0000313" key="3">
    <source>
        <dbReference type="Proteomes" id="UP001362999"/>
    </source>
</evidence>
<evidence type="ECO:0000313" key="2">
    <source>
        <dbReference type="EMBL" id="KAK7027847.1"/>
    </source>
</evidence>
<sequence length="249" mass="25229">MRKAAVMGVEEGVVLFEFVGLVEDAEAEARGGGNETRFADAGPLVDDAAVEVVGVEVEAEVAVVGVTTEADGVGVSGEAALGPGDDVVVAALAEDGDVDEVLAVDPTPPLVPLTTLPLFPPPLLDVLACPVPPSFPCPFPFPLLALRACPLPPPPPCVLLLPPPAPPPVNLFPTGAGFIANSCTPGIGGGRKELEGLGKGEELGGPSMVSERWGCPEDEVEEEVDLDEVEVVGEEGSVAGKEGSKEAAC</sequence>
<protein>
    <submittedName>
        <fullName evidence="2">Uncharacterized protein</fullName>
    </submittedName>
</protein>